<dbReference type="Proteomes" id="UP000007800">
    <property type="component" value="Unassembled WGS sequence"/>
</dbReference>
<organism evidence="3">
    <name type="scientific">Perkinsus marinus (strain ATCC 50983 / TXsc)</name>
    <dbReference type="NCBI Taxonomy" id="423536"/>
    <lineage>
        <taxon>Eukaryota</taxon>
        <taxon>Sar</taxon>
        <taxon>Alveolata</taxon>
        <taxon>Perkinsozoa</taxon>
        <taxon>Perkinsea</taxon>
        <taxon>Perkinsida</taxon>
        <taxon>Perkinsidae</taxon>
        <taxon>Perkinsus</taxon>
    </lineage>
</organism>
<protein>
    <submittedName>
        <fullName evidence="2">Uncharacterized protein</fullName>
    </submittedName>
</protein>
<feature type="coiled-coil region" evidence="1">
    <location>
        <begin position="5"/>
        <end position="53"/>
    </location>
</feature>
<accession>C5LU54</accession>
<dbReference type="EMBL" id="GG685445">
    <property type="protein sequence ID" value="EEQ99736.1"/>
    <property type="molecule type" value="Genomic_DNA"/>
</dbReference>
<keyword evidence="3" id="KW-1185">Reference proteome</keyword>
<evidence type="ECO:0000256" key="1">
    <source>
        <dbReference type="SAM" id="Coils"/>
    </source>
</evidence>
<dbReference type="InParanoid" id="C5LU54"/>
<dbReference type="GeneID" id="9051677"/>
<feature type="non-terminal residue" evidence="2">
    <location>
        <position position="1"/>
    </location>
</feature>
<keyword evidence="1" id="KW-0175">Coiled coil</keyword>
<reference evidence="2 3" key="1">
    <citation type="submission" date="2008-07" db="EMBL/GenBank/DDBJ databases">
        <authorList>
            <person name="El-Sayed N."/>
            <person name="Caler E."/>
            <person name="Inman J."/>
            <person name="Amedeo P."/>
            <person name="Hass B."/>
            <person name="Wortman J."/>
        </authorList>
    </citation>
    <scope>NUCLEOTIDE SEQUENCE [LARGE SCALE GENOMIC DNA]</scope>
    <source>
        <strain evidence="3">ATCC 50983 / TXsc</strain>
    </source>
</reference>
<gene>
    <name evidence="2" type="ORF">Pmar_PMAR005057</name>
</gene>
<evidence type="ECO:0000313" key="3">
    <source>
        <dbReference type="Proteomes" id="UP000007800"/>
    </source>
</evidence>
<dbReference type="AlphaFoldDB" id="C5LU54"/>
<dbReference type="RefSeq" id="XP_002767019.1">
    <property type="nucleotide sequence ID" value="XM_002766973.1"/>
</dbReference>
<evidence type="ECO:0000313" key="2">
    <source>
        <dbReference type="EMBL" id="EEQ99736.1"/>
    </source>
</evidence>
<sequence>PVGEERILRRRLDQQRRRVEDMSEMLSFSREEKQKLELEIKTANVALDESQSLLNDKIVMKEILEKELFL</sequence>
<name>C5LU54_PERM5</name>
<proteinExistence type="predicted"/>